<dbReference type="EMBL" id="DF952378">
    <property type="protein sequence ID" value="GAN44677.1"/>
    <property type="molecule type" value="Genomic_DNA"/>
</dbReference>
<dbReference type="InterPro" id="IPR012106">
    <property type="entry name" value="Phage_Mu_Gp1"/>
</dbReference>
<evidence type="ECO:0000313" key="2">
    <source>
        <dbReference type="EMBL" id="GAP66271.1"/>
    </source>
</evidence>
<keyword evidence="3" id="KW-1185">Reference proteome</keyword>
<dbReference type="PIRSF" id="PIRSF016624">
    <property type="entry name" value="Mu_prophg_I"/>
    <property type="match status" value="1"/>
</dbReference>
<reference evidence="1" key="1">
    <citation type="submission" date="2015-03" db="EMBL/GenBank/DDBJ databases">
        <title>Draft genome sequence of Mizugakiibacter sediminis skMP5.</title>
        <authorList>
            <person name="Watanabe T."/>
            <person name="Kojima H."/>
            <person name="Fukui M."/>
        </authorList>
    </citation>
    <scope>NUCLEOTIDE SEQUENCE</scope>
    <source>
        <strain evidence="1">SkMP5</strain>
    </source>
</reference>
<dbReference type="RefSeq" id="WP_062536790.1">
    <property type="nucleotide sequence ID" value="NZ_DF970196.1"/>
</dbReference>
<dbReference type="EMBL" id="DF970196">
    <property type="protein sequence ID" value="GAP66271.1"/>
    <property type="molecule type" value="Genomic_DNA"/>
</dbReference>
<reference evidence="2" key="2">
    <citation type="submission" date="2015-08" db="EMBL/GenBank/DDBJ databases">
        <title>Complete DNA Sequence of Pseudomonas syringae pv. actinidiae, the Causal Agent of Kiwifruit Canker Disease.</title>
        <authorList>
            <person name="Rikkerink E.H.A."/>
            <person name="Fineran P.C."/>
        </authorList>
    </citation>
    <scope>NUCLEOTIDE SEQUENCE</scope>
    <source>
        <strain evidence="2">SkMP5</strain>
    </source>
</reference>
<organism evidence="2">
    <name type="scientific">Mizugakiibacter sediminis</name>
    <dbReference type="NCBI Taxonomy" id="1475481"/>
    <lineage>
        <taxon>Bacteria</taxon>
        <taxon>Pseudomonadati</taxon>
        <taxon>Pseudomonadota</taxon>
        <taxon>Gammaproteobacteria</taxon>
        <taxon>Lysobacterales</taxon>
        <taxon>Rhodanobacteraceae</taxon>
        <taxon>Mizugakiibacter</taxon>
    </lineage>
</organism>
<evidence type="ECO:0000313" key="1">
    <source>
        <dbReference type="EMBL" id="GAN44677.1"/>
    </source>
</evidence>
<dbReference type="HOGENOM" id="CLU_062795_2_0_6"/>
<evidence type="ECO:0000313" key="3">
    <source>
        <dbReference type="Proteomes" id="UP000253740"/>
    </source>
</evidence>
<dbReference type="Proteomes" id="UP000253740">
    <property type="component" value="Unassembled WGS sequence"/>
</dbReference>
<dbReference type="STRING" id="1475481.GCA_000953855_01605"/>
<gene>
    <name evidence="1" type="ORF">MBSD_1212</name>
    <name evidence="2" type="ORF">MBSD_n1575</name>
</gene>
<proteinExistence type="predicted"/>
<sequence>MPHRTHRFALNVELMPSAEGAAPTWVELIPAGPDVVGRDGRRWTFDPAAADAVLAAFAQRGIDLLIDWEHASETRAPNGLEAPAAGWTQQLELRDGNALWGRVEWTPRAAQQIADREYRFLSPVFEYEPATGRIVRLVSAALTNKPNLPLKALNQENPSVSLSAALAAALGLATDATDEAAVAAVNQLKATATAANREQTPSLDKYVPRADYDQVLARATNAEQALAERKRADHKAAVDAAIDAALKAGKIAPASADYYRATCAEQDGLERFKAFVATAPGIADPSGLDGRKPAGTATALNAEEQAVARAFGMSAEDYAKAKSA</sequence>
<name>A0A0K8QNJ4_9GAMM</name>
<protein>
    <submittedName>
        <fullName evidence="2">Mu-like prophage I protein</fullName>
    </submittedName>
</protein>
<dbReference type="OrthoDB" id="2043985at2"/>
<dbReference type="AlphaFoldDB" id="A0A0K8QNJ4"/>
<accession>A0A0K8QNJ4</accession>
<dbReference type="Pfam" id="PF10123">
    <property type="entry name" value="Mu-like_Pro"/>
    <property type="match status" value="1"/>
</dbReference>